<evidence type="ECO:0000313" key="3">
    <source>
        <dbReference type="EMBL" id="MBX62094.1"/>
    </source>
</evidence>
<reference evidence="3" key="1">
    <citation type="submission" date="2018-02" db="EMBL/GenBank/DDBJ databases">
        <title>Rhizophora mucronata_Transcriptome.</title>
        <authorList>
            <person name="Meera S.P."/>
            <person name="Sreeshan A."/>
            <person name="Augustine A."/>
        </authorList>
    </citation>
    <scope>NUCLEOTIDE SEQUENCE</scope>
    <source>
        <tissue evidence="3">Leaf</tissue>
    </source>
</reference>
<dbReference type="EMBL" id="GGEC01081610">
    <property type="protein sequence ID" value="MBX62094.1"/>
    <property type="molecule type" value="Transcribed_RNA"/>
</dbReference>
<feature type="compositionally biased region" description="Polar residues" evidence="2">
    <location>
        <begin position="10"/>
        <end position="34"/>
    </location>
</feature>
<name>A0A2P2Q538_RHIMU</name>
<evidence type="ECO:0000256" key="1">
    <source>
        <dbReference type="SAM" id="Coils"/>
    </source>
</evidence>
<proteinExistence type="predicted"/>
<organism evidence="3">
    <name type="scientific">Rhizophora mucronata</name>
    <name type="common">Asiatic mangrove</name>
    <dbReference type="NCBI Taxonomy" id="61149"/>
    <lineage>
        <taxon>Eukaryota</taxon>
        <taxon>Viridiplantae</taxon>
        <taxon>Streptophyta</taxon>
        <taxon>Embryophyta</taxon>
        <taxon>Tracheophyta</taxon>
        <taxon>Spermatophyta</taxon>
        <taxon>Magnoliopsida</taxon>
        <taxon>eudicotyledons</taxon>
        <taxon>Gunneridae</taxon>
        <taxon>Pentapetalae</taxon>
        <taxon>rosids</taxon>
        <taxon>fabids</taxon>
        <taxon>Malpighiales</taxon>
        <taxon>Rhizophoraceae</taxon>
        <taxon>Rhizophora</taxon>
    </lineage>
</organism>
<keyword evidence="1" id="KW-0175">Coiled coil</keyword>
<dbReference type="AlphaFoldDB" id="A0A2P2Q538"/>
<feature type="region of interest" description="Disordered" evidence="2">
    <location>
        <begin position="1"/>
        <end position="44"/>
    </location>
</feature>
<evidence type="ECO:0000256" key="2">
    <source>
        <dbReference type="SAM" id="MobiDB-lite"/>
    </source>
</evidence>
<accession>A0A2P2Q538</accession>
<protein>
    <submittedName>
        <fullName evidence="3">Uncharacterized protein</fullName>
    </submittedName>
</protein>
<feature type="coiled-coil region" evidence="1">
    <location>
        <begin position="46"/>
        <end position="73"/>
    </location>
</feature>
<sequence>MGKKLLTHSRAPSSNEAEKTSLMNTSRSRVCENSSKGKEVSEASGIEQLHERLRILEEELDIMKQEFYEHIEERRKLVHEIQQQFQTIQNCLQFRNQMEMEGTPDACFLGHNDKVHSMLRCITAVGKLSCPNIVHAD</sequence>